<gene>
    <name evidence="2" type="ORF">LCGC14_1176470</name>
</gene>
<name>A0A0F9LNE6_9ZZZZ</name>
<keyword evidence="1" id="KW-0472">Membrane</keyword>
<keyword evidence="1" id="KW-1133">Transmembrane helix</keyword>
<proteinExistence type="predicted"/>
<feature type="transmembrane region" description="Helical" evidence="1">
    <location>
        <begin position="6"/>
        <end position="32"/>
    </location>
</feature>
<evidence type="ECO:0000256" key="1">
    <source>
        <dbReference type="SAM" id="Phobius"/>
    </source>
</evidence>
<protein>
    <submittedName>
        <fullName evidence="2">Uncharacterized protein</fullName>
    </submittedName>
</protein>
<dbReference type="EMBL" id="LAZR01005860">
    <property type="protein sequence ID" value="KKM96594.1"/>
    <property type="molecule type" value="Genomic_DNA"/>
</dbReference>
<keyword evidence="1" id="KW-0812">Transmembrane</keyword>
<reference evidence="2" key="1">
    <citation type="journal article" date="2015" name="Nature">
        <title>Complex archaea that bridge the gap between prokaryotes and eukaryotes.</title>
        <authorList>
            <person name="Spang A."/>
            <person name="Saw J.H."/>
            <person name="Jorgensen S.L."/>
            <person name="Zaremba-Niedzwiedzka K."/>
            <person name="Martijn J."/>
            <person name="Lind A.E."/>
            <person name="van Eijk R."/>
            <person name="Schleper C."/>
            <person name="Guy L."/>
            <person name="Ettema T.J."/>
        </authorList>
    </citation>
    <scope>NUCLEOTIDE SEQUENCE</scope>
</reference>
<organism evidence="2">
    <name type="scientific">marine sediment metagenome</name>
    <dbReference type="NCBI Taxonomy" id="412755"/>
    <lineage>
        <taxon>unclassified sequences</taxon>
        <taxon>metagenomes</taxon>
        <taxon>ecological metagenomes</taxon>
    </lineage>
</organism>
<comment type="caution">
    <text evidence="2">The sequence shown here is derived from an EMBL/GenBank/DDBJ whole genome shotgun (WGS) entry which is preliminary data.</text>
</comment>
<dbReference type="AlphaFoldDB" id="A0A0F9LNE6"/>
<evidence type="ECO:0000313" key="2">
    <source>
        <dbReference type="EMBL" id="KKM96594.1"/>
    </source>
</evidence>
<sequence length="93" mass="10394">MFDLTMFFSMFCAFVAASITMEIFSFCLSLYLTKKNMKRQQEFEAEWSEKIANGEVPPGMNPLQMMMGGEMPMPSPVASGEASVPEISTGQYL</sequence>
<accession>A0A0F9LNE6</accession>